<feature type="transmembrane region" description="Helical" evidence="2">
    <location>
        <begin position="696"/>
        <end position="716"/>
    </location>
</feature>
<keyword evidence="2" id="KW-0812">Transmembrane</keyword>
<reference evidence="4 5" key="1">
    <citation type="submission" date="2020-08" db="EMBL/GenBank/DDBJ databases">
        <title>A Genomic Blueprint of the Chicken Gut Microbiome.</title>
        <authorList>
            <person name="Gilroy R."/>
            <person name="Ravi A."/>
            <person name="Getino M."/>
            <person name="Pursley I."/>
            <person name="Horton D.L."/>
            <person name="Alikhan N.-F."/>
            <person name="Baker D."/>
            <person name="Gharbi K."/>
            <person name="Hall N."/>
            <person name="Watson M."/>
            <person name="Adriaenssens E.M."/>
            <person name="Foster-Nyarko E."/>
            <person name="Jarju S."/>
            <person name="Secka A."/>
            <person name="Antonio M."/>
            <person name="Oren A."/>
            <person name="Chaudhuri R."/>
            <person name="La Ragione R.M."/>
            <person name="Hildebrand F."/>
            <person name="Pallen M.J."/>
        </authorList>
    </citation>
    <scope>NUCLEOTIDE SEQUENCE [LARGE SCALE GENOMIC DNA]</scope>
    <source>
        <strain evidence="4 5">Sa4CUA1</strain>
    </source>
</reference>
<keyword evidence="2" id="KW-1133">Transmembrane helix</keyword>
<dbReference type="RefSeq" id="WP_191797084.1">
    <property type="nucleotide sequence ID" value="NZ_JACSQQ010000031.1"/>
</dbReference>
<sequence length="722" mass="72636">MSARTAWRATVAGLAVVLGLGGAVVLAPSAGAAEFTDYVVVSEQELDFGQDVRFGDPNITLTYTLTAVQDTTLSTGGWYTPGPDQWLSEVSGGACPGLSVFNTTVTLSAGQVCTMTVTFNPNISIAPGNSVWGGRGWNATGADGPATTQQYLPYKAIVRALDWDPRNLSFTAAPGETTSPQTVTFTNLARVPLSALDMGGESADFTFDPGTCASPLPVGGTCTVSYTYTGLGSSVSSTTWVHFSATGPNGPKAYTYDSTVVRLFGWTQTPPSFADITATKTVVGTDPIVAGSTIAWDVTVANLGPDTANTVWLYDFPGPYLDVDRVEGATCQPVVTGPSGQEGVELRDPYAQCTVGPLASGASATVRVWTNVSADTPPGTTLTNSASAYGDLQETDYDNNYFLAEAGPTAAVADVQVTKTAPSDPPVVGATTAWPLTVTNTGPDDAADVVVGDTLPAGTAFVSGPDECTADANEVTCLLGALTSGESWSGEIVLRVQDPSLVGTSVTNTATLSTTSLDPDPSNDSSTATSLPIAAAPEPTGNLAVALTAPPSVAAGDELDHTITVTNTGSVAMDAVTVVTHVPASTAFLSAGGSGTPGAAVIELAAACPASGDVVTCSAGTIAPGDTVTIPVALRVAPATTVGSAIPLDATVTSATLDTDPSDDTATAQVTVTAAAPAPQGPDSTGTALANSGTDLSTTAAVAFLLLVAGATALGVRRTAHR</sequence>
<dbReference type="PANTHER" id="PTHR34819">
    <property type="entry name" value="LARGE CYSTEINE-RICH PERIPLASMIC PROTEIN OMCB"/>
    <property type="match status" value="1"/>
</dbReference>
<proteinExistence type="predicted"/>
<accession>A0ABR8RVI6</accession>
<evidence type="ECO:0000259" key="3">
    <source>
        <dbReference type="Pfam" id="PF01345"/>
    </source>
</evidence>
<keyword evidence="5" id="KW-1185">Reference proteome</keyword>
<feature type="domain" description="DUF11" evidence="3">
    <location>
        <begin position="414"/>
        <end position="529"/>
    </location>
</feature>
<feature type="region of interest" description="Disordered" evidence="1">
    <location>
        <begin position="512"/>
        <end position="535"/>
    </location>
</feature>
<evidence type="ECO:0000256" key="2">
    <source>
        <dbReference type="SAM" id="Phobius"/>
    </source>
</evidence>
<feature type="domain" description="DUF11" evidence="3">
    <location>
        <begin position="275"/>
        <end position="401"/>
    </location>
</feature>
<dbReference type="InterPro" id="IPR013783">
    <property type="entry name" value="Ig-like_fold"/>
</dbReference>
<evidence type="ECO:0000313" key="4">
    <source>
        <dbReference type="EMBL" id="MBD7951813.1"/>
    </source>
</evidence>
<gene>
    <name evidence="4" type="ORF">H9652_15525</name>
</gene>
<dbReference type="Proteomes" id="UP000641803">
    <property type="component" value="Unassembled WGS sequence"/>
</dbReference>
<organism evidence="4 5">
    <name type="scientific">Oerskovia rustica</name>
    <dbReference type="NCBI Taxonomy" id="2762237"/>
    <lineage>
        <taxon>Bacteria</taxon>
        <taxon>Bacillati</taxon>
        <taxon>Actinomycetota</taxon>
        <taxon>Actinomycetes</taxon>
        <taxon>Micrococcales</taxon>
        <taxon>Cellulomonadaceae</taxon>
        <taxon>Oerskovia</taxon>
    </lineage>
</organism>
<evidence type="ECO:0000256" key="1">
    <source>
        <dbReference type="SAM" id="MobiDB-lite"/>
    </source>
</evidence>
<dbReference type="InterPro" id="IPR047589">
    <property type="entry name" value="DUF11_rpt"/>
</dbReference>
<dbReference type="Pfam" id="PF01345">
    <property type="entry name" value="DUF11"/>
    <property type="match status" value="3"/>
</dbReference>
<dbReference type="PANTHER" id="PTHR34819:SF3">
    <property type="entry name" value="CELL SURFACE PROTEIN"/>
    <property type="match status" value="1"/>
</dbReference>
<name>A0ABR8RVI6_9CELL</name>
<dbReference type="Gene3D" id="2.60.40.10">
    <property type="entry name" value="Immunoglobulins"/>
    <property type="match status" value="3"/>
</dbReference>
<evidence type="ECO:0000313" key="5">
    <source>
        <dbReference type="Proteomes" id="UP000641803"/>
    </source>
</evidence>
<dbReference type="InterPro" id="IPR001434">
    <property type="entry name" value="OmcB-like_DUF11"/>
</dbReference>
<dbReference type="NCBIfam" id="TIGR01451">
    <property type="entry name" value="B_ant_repeat"/>
    <property type="match status" value="2"/>
</dbReference>
<protein>
    <submittedName>
        <fullName evidence="4">DUF11 domain-containing protein</fullName>
    </submittedName>
</protein>
<dbReference type="InterPro" id="IPR051172">
    <property type="entry name" value="Chlamydia_OmcB"/>
</dbReference>
<keyword evidence="2" id="KW-0472">Membrane</keyword>
<dbReference type="EMBL" id="JACSQQ010000031">
    <property type="protein sequence ID" value="MBD7951813.1"/>
    <property type="molecule type" value="Genomic_DNA"/>
</dbReference>
<feature type="domain" description="DUF11" evidence="3">
    <location>
        <begin position="543"/>
        <end position="670"/>
    </location>
</feature>
<comment type="caution">
    <text evidence="4">The sequence shown here is derived from an EMBL/GenBank/DDBJ whole genome shotgun (WGS) entry which is preliminary data.</text>
</comment>